<evidence type="ECO:0000259" key="5">
    <source>
        <dbReference type="Pfam" id="PF05592"/>
    </source>
</evidence>
<feature type="domain" description="Bacterial alpha-L-rhamnosidase N-terminal" evidence="6">
    <location>
        <begin position="77"/>
        <end position="243"/>
    </location>
</feature>
<dbReference type="InterPro" id="IPR012341">
    <property type="entry name" value="6hp_glycosidase-like_sf"/>
</dbReference>
<evidence type="ECO:0000256" key="4">
    <source>
        <dbReference type="SAM" id="SignalP"/>
    </source>
</evidence>
<dbReference type="SUPFAM" id="SSF48208">
    <property type="entry name" value="Six-hairpin glycosidases"/>
    <property type="match status" value="1"/>
</dbReference>
<dbReference type="GO" id="GO:0005975">
    <property type="term" value="P:carbohydrate metabolic process"/>
    <property type="evidence" value="ECO:0007669"/>
    <property type="project" value="InterPro"/>
</dbReference>
<name>A0A1M7ACJ5_9BACT</name>
<dbReference type="Proteomes" id="UP000184420">
    <property type="component" value="Unassembled WGS sequence"/>
</dbReference>
<feature type="domain" description="Alpha-L-rhamnosidase six-hairpin glycosidase" evidence="7">
    <location>
        <begin position="364"/>
        <end position="696"/>
    </location>
</feature>
<feature type="chain" id="PRO_5012613068" description="alpha-L-rhamnosidase" evidence="4">
    <location>
        <begin position="20"/>
        <end position="804"/>
    </location>
</feature>
<dbReference type="GO" id="GO:0030596">
    <property type="term" value="F:alpha-L-rhamnosidase activity"/>
    <property type="evidence" value="ECO:0007669"/>
    <property type="project" value="UniProtKB-EC"/>
</dbReference>
<dbReference type="Gene3D" id="2.60.120.260">
    <property type="entry name" value="Galactose-binding domain-like"/>
    <property type="match status" value="2"/>
</dbReference>
<dbReference type="InterPro" id="IPR016007">
    <property type="entry name" value="Alpha_rhamnosid"/>
</dbReference>
<dbReference type="EMBL" id="FRBL01000003">
    <property type="protein sequence ID" value="SHL40345.1"/>
    <property type="molecule type" value="Genomic_DNA"/>
</dbReference>
<feature type="domain" description="Alpha-L-rhamnosidase C-terminal" evidence="8">
    <location>
        <begin position="704"/>
        <end position="775"/>
    </location>
</feature>
<dbReference type="Pfam" id="PF17390">
    <property type="entry name" value="Bac_rhamnosid_C"/>
    <property type="match status" value="1"/>
</dbReference>
<dbReference type="PIRSF" id="PIRSF010631">
    <property type="entry name" value="A-rhamnsds"/>
    <property type="match status" value="1"/>
</dbReference>
<protein>
    <recommendedName>
        <fullName evidence="2">alpha-L-rhamnosidase</fullName>
        <ecNumber evidence="2">3.2.1.40</ecNumber>
    </recommendedName>
</protein>
<dbReference type="PANTHER" id="PTHR33307">
    <property type="entry name" value="ALPHA-RHAMNOSIDASE (EUROFUNG)"/>
    <property type="match status" value="1"/>
</dbReference>
<keyword evidence="10" id="KW-1185">Reference proteome</keyword>
<dbReference type="RefSeq" id="WP_073079957.1">
    <property type="nucleotide sequence ID" value="NZ_FRBL01000003.1"/>
</dbReference>
<dbReference type="Pfam" id="PF17389">
    <property type="entry name" value="Bac_rhamnosid6H"/>
    <property type="match status" value="1"/>
</dbReference>
<accession>A0A1M7ACJ5</accession>
<evidence type="ECO:0000259" key="6">
    <source>
        <dbReference type="Pfam" id="PF08531"/>
    </source>
</evidence>
<keyword evidence="3" id="KW-0378">Hydrolase</keyword>
<feature type="signal peptide" evidence="4">
    <location>
        <begin position="1"/>
        <end position="19"/>
    </location>
</feature>
<sequence length="804" mass="89627">MKQWCCCLLLIILTGTAFAQVRNLDSTDWKNAKWIAYQNIPDSGIIVPHVHLNGKKSWGPRKDVLPLFRKEFKVTKSLKAATAFISGLGQYELSINGAKTGDNFLEPGWTDYRRAAQYVTYDVTNRIKPGSNAIGVMLGNGFYYIPGERYRKMTGAYGYPKMILRLQLQYADGTTEDIVSDESWQTAPSPIYFSSIYGGEDYDAQREQEGWNKPGFKAAAWKSALLTTPVPLIAQINPPVRKTHRYEVATSWQLHDTTVYDFGQNTAAVPAIQVWGNAGDTIRLFPGELVNKDGTVNQKATGAPYILTYVLKGSTAAAPESWQPRFTYYGQRYIQVVRIPAHTRISKPEVVKIFNDAISAAGARIGSFSCSSDLFNNIFRLIDHAITSNTVSVFTDCPHREKLGWLEQTYLMGPSVSYNYNILPHYRKAIFDMKQAQYPDGKIPEIVPEFTHFTPPFDESPEWGSAAIIVPWNNYRWYGDLTTLTDSYGMMKRYVAYLDSRSTGNIVSHGLGDWFDIGPQRPGISQMTKMGITATATYYYDLTIMARVARVLGKKSDAAKYGKLAAKVKSAFNKSYFDAQHQQYDSASQTANAMALYMNLVPQASRKAVLHALVTDIHTRNNALTAGDIGYRYVLQALQQGDSNEVIFDMNSRDDVPGYGYQIRHGATALTESWQAYEFVSNNHFMLGHLMEWFYAGLAGIGQSESSMGFRDIVIKPSPVGDIKWVKCSYGSAAGNILVEWKKENNIFELKVVIPENAVATICMPATAGARITQNGAALSTVSIKNNRTAIAVSAGKYFFTVTE</sequence>
<dbReference type="Gene3D" id="1.50.10.10">
    <property type="match status" value="1"/>
</dbReference>
<evidence type="ECO:0000313" key="9">
    <source>
        <dbReference type="EMBL" id="SHL40345.1"/>
    </source>
</evidence>
<evidence type="ECO:0000313" key="10">
    <source>
        <dbReference type="Proteomes" id="UP000184420"/>
    </source>
</evidence>
<dbReference type="InterPro" id="IPR013737">
    <property type="entry name" value="Bac_rhamnosid_N"/>
</dbReference>
<comment type="catalytic activity">
    <reaction evidence="1">
        <text>Hydrolysis of terminal non-reducing alpha-L-rhamnose residues in alpha-L-rhamnosides.</text>
        <dbReference type="EC" id="3.2.1.40"/>
    </reaction>
</comment>
<dbReference type="PANTHER" id="PTHR33307:SF11">
    <property type="entry name" value="ALPHA-L-RHAMNOSIDASE"/>
    <property type="match status" value="1"/>
</dbReference>
<dbReference type="InterPro" id="IPR008928">
    <property type="entry name" value="6-hairpin_glycosidase_sf"/>
</dbReference>
<dbReference type="Pfam" id="PF05592">
    <property type="entry name" value="Bac_rhamnosid"/>
    <property type="match status" value="1"/>
</dbReference>
<dbReference type="Gene3D" id="2.60.420.10">
    <property type="entry name" value="Maltose phosphorylase, domain 3"/>
    <property type="match status" value="1"/>
</dbReference>
<evidence type="ECO:0000259" key="7">
    <source>
        <dbReference type="Pfam" id="PF17389"/>
    </source>
</evidence>
<evidence type="ECO:0000259" key="8">
    <source>
        <dbReference type="Pfam" id="PF17390"/>
    </source>
</evidence>
<evidence type="ECO:0000256" key="2">
    <source>
        <dbReference type="ARBA" id="ARBA00012652"/>
    </source>
</evidence>
<feature type="domain" description="Alpha-L-rhamnosidase concanavalin-like" evidence="5">
    <location>
        <begin position="256"/>
        <end position="342"/>
    </location>
</feature>
<dbReference type="STRING" id="1419482.SAMN05444266_103222"/>
<dbReference type="InterPro" id="IPR035398">
    <property type="entry name" value="Bac_rhamnosid_C"/>
</dbReference>
<dbReference type="Pfam" id="PF08531">
    <property type="entry name" value="Bac_rhamnosid_N"/>
    <property type="match status" value="1"/>
</dbReference>
<dbReference type="AlphaFoldDB" id="A0A1M7ACJ5"/>
<evidence type="ECO:0000256" key="1">
    <source>
        <dbReference type="ARBA" id="ARBA00001445"/>
    </source>
</evidence>
<dbReference type="EC" id="3.2.1.40" evidence="2"/>
<proteinExistence type="predicted"/>
<reference evidence="9 10" key="1">
    <citation type="submission" date="2016-11" db="EMBL/GenBank/DDBJ databases">
        <authorList>
            <person name="Jaros S."/>
            <person name="Januszkiewicz K."/>
            <person name="Wedrychowicz H."/>
        </authorList>
    </citation>
    <scope>NUCLEOTIDE SEQUENCE [LARGE SCALE GENOMIC DNA]</scope>
    <source>
        <strain evidence="9 10">DSM 27406</strain>
    </source>
</reference>
<evidence type="ECO:0000256" key="3">
    <source>
        <dbReference type="ARBA" id="ARBA00022801"/>
    </source>
</evidence>
<dbReference type="InterPro" id="IPR035396">
    <property type="entry name" value="Bac_rhamnosid6H"/>
</dbReference>
<organism evidence="9 10">
    <name type="scientific">Chitinophaga jiangningensis</name>
    <dbReference type="NCBI Taxonomy" id="1419482"/>
    <lineage>
        <taxon>Bacteria</taxon>
        <taxon>Pseudomonadati</taxon>
        <taxon>Bacteroidota</taxon>
        <taxon>Chitinophagia</taxon>
        <taxon>Chitinophagales</taxon>
        <taxon>Chitinophagaceae</taxon>
        <taxon>Chitinophaga</taxon>
    </lineage>
</organism>
<dbReference type="InterPro" id="IPR008902">
    <property type="entry name" value="Rhamnosid_concanavalin"/>
</dbReference>
<gene>
    <name evidence="9" type="ORF">SAMN05444266_103222</name>
</gene>
<keyword evidence="4" id="KW-0732">Signal</keyword>